<keyword evidence="6" id="KW-0411">Iron-sulfur</keyword>
<accession>A0A0S3QVZ3</accession>
<dbReference type="Gene3D" id="3.20.20.70">
    <property type="entry name" value="Aldolase class I"/>
    <property type="match status" value="1"/>
</dbReference>
<keyword evidence="9" id="KW-1185">Reference proteome</keyword>
<dbReference type="OrthoDB" id="9795504at2"/>
<evidence type="ECO:0000256" key="2">
    <source>
        <dbReference type="ARBA" id="ARBA00022485"/>
    </source>
</evidence>
<evidence type="ECO:0000256" key="1">
    <source>
        <dbReference type="ARBA" id="ARBA00001966"/>
    </source>
</evidence>
<evidence type="ECO:0000256" key="4">
    <source>
        <dbReference type="ARBA" id="ARBA00022723"/>
    </source>
</evidence>
<dbReference type="SUPFAM" id="SSF102114">
    <property type="entry name" value="Radical SAM enzymes"/>
    <property type="match status" value="1"/>
</dbReference>
<dbReference type="GO" id="GO:0046872">
    <property type="term" value="F:metal ion binding"/>
    <property type="evidence" value="ECO:0007669"/>
    <property type="project" value="UniProtKB-KW"/>
</dbReference>
<dbReference type="PROSITE" id="PS51918">
    <property type="entry name" value="RADICAL_SAM"/>
    <property type="match status" value="1"/>
</dbReference>
<dbReference type="RefSeq" id="WP_068550660.1">
    <property type="nucleotide sequence ID" value="NZ_AP013035.1"/>
</dbReference>
<dbReference type="InterPro" id="IPR040084">
    <property type="entry name" value="GTPase_Obg"/>
</dbReference>
<dbReference type="EMBL" id="AP013035">
    <property type="protein sequence ID" value="BAT72494.1"/>
    <property type="molecule type" value="Genomic_DNA"/>
</dbReference>
<protein>
    <submittedName>
        <fullName evidence="8">Radical SAM domain protein</fullName>
    </submittedName>
</protein>
<evidence type="ECO:0000313" key="8">
    <source>
        <dbReference type="EMBL" id="BAT72494.1"/>
    </source>
</evidence>
<keyword evidence="4" id="KW-0479">Metal-binding</keyword>
<dbReference type="InterPro" id="IPR007197">
    <property type="entry name" value="rSAM"/>
</dbReference>
<dbReference type="PANTHER" id="PTHR43787">
    <property type="entry name" value="FEMO COFACTOR BIOSYNTHESIS PROTEIN NIFB-RELATED"/>
    <property type="match status" value="1"/>
</dbReference>
<dbReference type="STRING" id="1298851.TST_1710"/>
<dbReference type="CDD" id="cd01335">
    <property type="entry name" value="Radical_SAM"/>
    <property type="match status" value="1"/>
</dbReference>
<proteinExistence type="predicted"/>
<evidence type="ECO:0000313" key="9">
    <source>
        <dbReference type="Proteomes" id="UP000063234"/>
    </source>
</evidence>
<feature type="domain" description="Radical SAM core" evidence="7">
    <location>
        <begin position="9"/>
        <end position="247"/>
    </location>
</feature>
<dbReference type="InterPro" id="IPR058240">
    <property type="entry name" value="rSAM_sf"/>
</dbReference>
<dbReference type="InterPro" id="IPR013785">
    <property type="entry name" value="Aldolase_TIM"/>
</dbReference>
<name>A0A0S3QVZ3_THET7</name>
<comment type="cofactor">
    <cofactor evidence="1">
        <name>[4Fe-4S] cluster</name>
        <dbReference type="ChEBI" id="CHEBI:49883"/>
    </cofactor>
</comment>
<organism evidence="8 9">
    <name type="scientific">Thermosulfidibacter takaii (strain DSM 17441 / JCM 13301 / NBRC 103674 / ABI70S6)</name>
    <dbReference type="NCBI Taxonomy" id="1298851"/>
    <lineage>
        <taxon>Bacteria</taxon>
        <taxon>Pseudomonadati</taxon>
        <taxon>Thermosulfidibacterota</taxon>
        <taxon>Thermosulfidibacteria</taxon>
        <taxon>Thermosulfidibacterales</taxon>
        <taxon>Thermosulfidibacteraceae</taxon>
    </lineage>
</organism>
<dbReference type="SFLD" id="SFLDG01083">
    <property type="entry name" value="Uncharacterised_Radical_SAM_Su"/>
    <property type="match status" value="1"/>
</dbReference>
<keyword evidence="5" id="KW-0408">Iron</keyword>
<dbReference type="SFLD" id="SFLDS00029">
    <property type="entry name" value="Radical_SAM"/>
    <property type="match status" value="1"/>
</dbReference>
<reference evidence="9" key="1">
    <citation type="journal article" date="2018" name="Science">
        <title>A primordial and reversible TCA cycle in a facultatively chemolithoautotrophic thermophile.</title>
        <authorList>
            <person name="Nunoura T."/>
            <person name="Chikaraishi Y."/>
            <person name="Izaki R."/>
            <person name="Suwa T."/>
            <person name="Sato T."/>
            <person name="Harada T."/>
            <person name="Mori K."/>
            <person name="Kato Y."/>
            <person name="Miyazaki M."/>
            <person name="Shimamura S."/>
            <person name="Yanagawa K."/>
            <person name="Shuto A."/>
            <person name="Ohkouchi N."/>
            <person name="Fujita N."/>
            <person name="Takaki Y."/>
            <person name="Atomi H."/>
            <person name="Takai K."/>
        </authorList>
    </citation>
    <scope>NUCLEOTIDE SEQUENCE [LARGE SCALE GENOMIC DNA]</scope>
    <source>
        <strain evidence="9">DSM 17441 / JCM 13301 / NBRC 103674 / ABI70S6</strain>
    </source>
</reference>
<gene>
    <name evidence="8" type="ORF">TST_1710</name>
</gene>
<dbReference type="GO" id="GO:0003824">
    <property type="term" value="F:catalytic activity"/>
    <property type="evidence" value="ECO:0007669"/>
    <property type="project" value="InterPro"/>
</dbReference>
<dbReference type="GO" id="GO:0051539">
    <property type="term" value="F:4 iron, 4 sulfur cluster binding"/>
    <property type="evidence" value="ECO:0007669"/>
    <property type="project" value="UniProtKB-KW"/>
</dbReference>
<dbReference type="AlphaFoldDB" id="A0A0S3QVZ3"/>
<keyword evidence="3" id="KW-0949">S-adenosyl-L-methionine</keyword>
<dbReference type="KEGG" id="ttk:TST_1710"/>
<dbReference type="Proteomes" id="UP000063234">
    <property type="component" value="Chromosome"/>
</dbReference>
<sequence>MKFKYLFGPVPSRRLGLSLGVDLVPHKVCSFDCVYCECGRTTCHTVERKEYVLVSEVLRELEEFMQDPLPFHYITFSGFGEPLLNKGFKRVAEWIKEHVDRPLALLTNSSLLIYPEVRKEASLCDLILPSLDAVSQDVFERINRPVKGLKARDIVEALRLFKKECPHVKMELEILFVKGMNDTEREIKELKKAVEYIEPDEVHLNTVDRPPADDVDPVDESFLRQVKEFFGDNCIVVGDVKVEATLEMKRLKEALLNIVNRRPLRVDDMVRLLGSDKRAVAKLVYVLEEEGKIECEEFDGERFYRAVEVEA</sequence>
<evidence type="ECO:0000256" key="5">
    <source>
        <dbReference type="ARBA" id="ARBA00023004"/>
    </source>
</evidence>
<dbReference type="Pfam" id="PF04055">
    <property type="entry name" value="Radical_SAM"/>
    <property type="match status" value="1"/>
</dbReference>
<dbReference type="PANTHER" id="PTHR43787:SF11">
    <property type="entry name" value="UPF0026 PROTEIN SLR1464"/>
    <property type="match status" value="1"/>
</dbReference>
<evidence type="ECO:0000256" key="6">
    <source>
        <dbReference type="ARBA" id="ARBA00023014"/>
    </source>
</evidence>
<evidence type="ECO:0000259" key="7">
    <source>
        <dbReference type="PROSITE" id="PS51918"/>
    </source>
</evidence>
<evidence type="ECO:0000256" key="3">
    <source>
        <dbReference type="ARBA" id="ARBA00022691"/>
    </source>
</evidence>
<keyword evidence="2" id="KW-0004">4Fe-4S</keyword>